<dbReference type="AlphaFoldDB" id="K9M8Q8"/>
<dbReference type="SMR" id="K9M8Q8"/>
<feature type="domain" description="SGNH hydrolase-type esterase" evidence="5">
    <location>
        <begin position="49"/>
        <end position="195"/>
    </location>
</feature>
<evidence type="ECO:0000256" key="4">
    <source>
        <dbReference type="SAM" id="SignalP"/>
    </source>
</evidence>
<dbReference type="InterPro" id="IPR013830">
    <property type="entry name" value="SGNH_hydro"/>
</dbReference>
<dbReference type="Gene3D" id="3.40.50.1110">
    <property type="entry name" value="SGNH hydrolase"/>
    <property type="match status" value="1"/>
</dbReference>
<protein>
    <submittedName>
        <fullName evidence="6">Acetylalginate esterase</fullName>
    </submittedName>
</protein>
<feature type="signal peptide" evidence="4">
    <location>
        <begin position="1"/>
        <end position="20"/>
    </location>
</feature>
<dbReference type="GO" id="GO:0016788">
    <property type="term" value="F:hydrolase activity, acting on ester bonds"/>
    <property type="evidence" value="ECO:0007669"/>
    <property type="project" value="UniProtKB-ARBA"/>
</dbReference>
<evidence type="ECO:0000256" key="3">
    <source>
        <dbReference type="SAM" id="MobiDB-lite"/>
    </source>
</evidence>
<dbReference type="EMBL" id="JQ793790">
    <property type="protein sequence ID" value="AFS60099.1"/>
    <property type="molecule type" value="Genomic_DNA"/>
</dbReference>
<feature type="chain" id="PRO_5003933454" evidence="4">
    <location>
        <begin position="21"/>
        <end position="292"/>
    </location>
</feature>
<comment type="similarity">
    <text evidence="1">Belongs to the 'GDSL' lipolytic enzyme family.</text>
</comment>
<dbReference type="CDD" id="cd01821">
    <property type="entry name" value="Rhamnogalacturan_acetylesterase_like"/>
    <property type="match status" value="1"/>
</dbReference>
<dbReference type="SUPFAM" id="SSF52266">
    <property type="entry name" value="SGNH hydrolase"/>
    <property type="match status" value="1"/>
</dbReference>
<feature type="region of interest" description="Disordered" evidence="3">
    <location>
        <begin position="230"/>
        <end position="251"/>
    </location>
</feature>
<evidence type="ECO:0000256" key="2">
    <source>
        <dbReference type="ARBA" id="ARBA00022801"/>
    </source>
</evidence>
<proteinExistence type="inferred from homology"/>
<evidence type="ECO:0000313" key="6">
    <source>
        <dbReference type="EMBL" id="AFS60099.1"/>
    </source>
</evidence>
<dbReference type="Pfam" id="PF13472">
    <property type="entry name" value="Lipase_GDSL_2"/>
    <property type="match status" value="1"/>
</dbReference>
<name>K9M8Q8_9SPHN</name>
<keyword evidence="4" id="KW-0732">Signal</keyword>
<organism evidence="6">
    <name type="scientific">Sphingomonas sp. MJ-3</name>
    <dbReference type="NCBI Taxonomy" id="1075418"/>
    <lineage>
        <taxon>Bacteria</taxon>
        <taxon>Pseudomonadati</taxon>
        <taxon>Pseudomonadota</taxon>
        <taxon>Alphaproteobacteria</taxon>
        <taxon>Sphingomonadales</taxon>
        <taxon>Sphingomonadaceae</taxon>
        <taxon>Sphingomonas</taxon>
    </lineage>
</organism>
<reference evidence="6" key="1">
    <citation type="journal article" date="2014" name="Appl. Microbiol. Biotechnol.">
        <title>Molecular cloning and characterization of a novel acetylalginate esterase gene in alg operon from Sphingomonas sp. MJ-3.</title>
        <authorList>
            <person name="Park Y.J."/>
            <person name="Chu Y.J."/>
            <person name="Shin Y.H."/>
            <person name="Lee E.Y."/>
            <person name="Kim H.S."/>
        </authorList>
    </citation>
    <scope>NUCLEOTIDE SEQUENCE</scope>
    <source>
        <strain evidence="6">MJ-3</strain>
    </source>
</reference>
<dbReference type="InterPro" id="IPR037459">
    <property type="entry name" value="RhgT-like"/>
</dbReference>
<evidence type="ECO:0000256" key="1">
    <source>
        <dbReference type="ARBA" id="ARBA00008668"/>
    </source>
</evidence>
<keyword evidence="2" id="KW-0378">Hydrolase</keyword>
<sequence length="292" mass="31413">MLRTMITLAALAALPGAAFAQALEAQPSLEKREKRVDAPPITAYKIILVGDSTMAPGSGWASVFCAYHVKSNVACLNLGRGGRSTRSYRAEGSWDIAMGEARAAGYARKYVLIQFAHNDQSTKAERWTDLNTDFPANLRQMVLDVRAAGAVPVLVTPLSRREFRNGRLDNTLAAWADAIRKVALENKVPVVELNRDSARAVEQLGAVESMKLAMADPLAEEVAAARAGTTLRPRPAPEAPPASTLPRTGPRGRIVEKFDYTHLGEVGAKAMAKIVAYDLAVAVPELSSQLLP</sequence>
<evidence type="ECO:0000259" key="5">
    <source>
        <dbReference type="Pfam" id="PF13472"/>
    </source>
</evidence>
<dbReference type="PANTHER" id="PTHR43695:SF1">
    <property type="entry name" value="RHAMNOGALACTURONAN ACETYLESTERASE"/>
    <property type="match status" value="1"/>
</dbReference>
<gene>
    <name evidence="6" type="primary">algE</name>
</gene>
<dbReference type="PANTHER" id="PTHR43695">
    <property type="entry name" value="PUTATIVE (AFU_ORTHOLOGUE AFUA_2G17250)-RELATED"/>
    <property type="match status" value="1"/>
</dbReference>
<accession>K9M8Q8</accession>
<dbReference type="InterPro" id="IPR036514">
    <property type="entry name" value="SGNH_hydro_sf"/>
</dbReference>